<keyword evidence="1" id="KW-0812">Transmembrane</keyword>
<feature type="transmembrane region" description="Helical" evidence="1">
    <location>
        <begin position="53"/>
        <end position="75"/>
    </location>
</feature>
<reference evidence="2 3" key="1">
    <citation type="submission" date="2018-03" db="EMBL/GenBank/DDBJ databases">
        <title>Phenotypic and genomic properties of Cyclonatronum proteinivorum gen. nov., sp. nov., a haloalkaliphilic bacteroidete from soda lakes possessing Na+-translocating rhodopsin.</title>
        <authorList>
            <person name="Toshchakov S.V."/>
            <person name="Korzhenkov A."/>
            <person name="Samarov N.I."/>
            <person name="Kublanov I.V."/>
            <person name="Muntyan M.S."/>
            <person name="Sorokin D.Y."/>
        </authorList>
    </citation>
    <scope>NUCLEOTIDE SEQUENCE [LARGE SCALE GENOMIC DNA]</scope>
    <source>
        <strain evidence="2 3">Omega</strain>
    </source>
</reference>
<name>A0A345UJL5_9BACT</name>
<keyword evidence="1" id="KW-1133">Transmembrane helix</keyword>
<dbReference type="AlphaFoldDB" id="A0A345UJL5"/>
<evidence type="ECO:0000256" key="1">
    <source>
        <dbReference type="SAM" id="Phobius"/>
    </source>
</evidence>
<organism evidence="2 3">
    <name type="scientific">Cyclonatronum proteinivorum</name>
    <dbReference type="NCBI Taxonomy" id="1457365"/>
    <lineage>
        <taxon>Bacteria</taxon>
        <taxon>Pseudomonadati</taxon>
        <taxon>Balneolota</taxon>
        <taxon>Balneolia</taxon>
        <taxon>Balneolales</taxon>
        <taxon>Cyclonatronaceae</taxon>
        <taxon>Cyclonatronum</taxon>
    </lineage>
</organism>
<sequence length="147" mass="17122">MSFVHQISLNWFVVYYFVLGAMLLVNGLIWFSRPAPFQQYLTEHARKDERPALLIKTIRYLMLFSGVSVLLSLVPFSWVELLFSVWSLVILFILGSILLRWKQLKNLILERPQAVLGQIRKGGYMMFSVGVVLLLLAWYRLSMYGFA</sequence>
<dbReference type="EMBL" id="CP027806">
    <property type="protein sequence ID" value="AXJ00667.1"/>
    <property type="molecule type" value="Genomic_DNA"/>
</dbReference>
<feature type="transmembrane region" description="Helical" evidence="1">
    <location>
        <begin position="12"/>
        <end position="32"/>
    </location>
</feature>
<evidence type="ECO:0000313" key="2">
    <source>
        <dbReference type="EMBL" id="AXJ00667.1"/>
    </source>
</evidence>
<evidence type="ECO:0000313" key="3">
    <source>
        <dbReference type="Proteomes" id="UP000254808"/>
    </source>
</evidence>
<feature type="transmembrane region" description="Helical" evidence="1">
    <location>
        <begin position="81"/>
        <end position="101"/>
    </location>
</feature>
<protein>
    <submittedName>
        <fullName evidence="2">Uncharacterized protein</fullName>
    </submittedName>
</protein>
<gene>
    <name evidence="2" type="ORF">CYPRO_1411</name>
</gene>
<feature type="transmembrane region" description="Helical" evidence="1">
    <location>
        <begin position="122"/>
        <end position="141"/>
    </location>
</feature>
<accession>A0A345UJL5</accession>
<dbReference type="KEGG" id="cprv:CYPRO_1411"/>
<dbReference type="RefSeq" id="WP_124245556.1">
    <property type="nucleotide sequence ID" value="NZ_CP027806.1"/>
</dbReference>
<dbReference type="Proteomes" id="UP000254808">
    <property type="component" value="Chromosome"/>
</dbReference>
<keyword evidence="1" id="KW-0472">Membrane</keyword>
<keyword evidence="3" id="KW-1185">Reference proteome</keyword>
<proteinExistence type="predicted"/>